<evidence type="ECO:0000313" key="3">
    <source>
        <dbReference type="Proteomes" id="UP000327013"/>
    </source>
</evidence>
<reference evidence="2 3" key="1">
    <citation type="submission" date="2019-06" db="EMBL/GenBank/DDBJ databases">
        <title>A chromosomal-level reference genome of Carpinus fangiana (Coryloideae, Betulaceae).</title>
        <authorList>
            <person name="Yang X."/>
            <person name="Wang Z."/>
            <person name="Zhang L."/>
            <person name="Hao G."/>
            <person name="Liu J."/>
            <person name="Yang Y."/>
        </authorList>
    </citation>
    <scope>NUCLEOTIDE SEQUENCE [LARGE SCALE GENOMIC DNA]</scope>
    <source>
        <strain evidence="2">Cfa_2016G</strain>
        <tissue evidence="2">Leaf</tissue>
    </source>
</reference>
<evidence type="ECO:0000313" key="2">
    <source>
        <dbReference type="EMBL" id="KAE8037340.1"/>
    </source>
</evidence>
<evidence type="ECO:0000256" key="1">
    <source>
        <dbReference type="SAM" id="MobiDB-lite"/>
    </source>
</evidence>
<organism evidence="2 3">
    <name type="scientific">Carpinus fangiana</name>
    <dbReference type="NCBI Taxonomy" id="176857"/>
    <lineage>
        <taxon>Eukaryota</taxon>
        <taxon>Viridiplantae</taxon>
        <taxon>Streptophyta</taxon>
        <taxon>Embryophyta</taxon>
        <taxon>Tracheophyta</taxon>
        <taxon>Spermatophyta</taxon>
        <taxon>Magnoliopsida</taxon>
        <taxon>eudicotyledons</taxon>
        <taxon>Gunneridae</taxon>
        <taxon>Pentapetalae</taxon>
        <taxon>rosids</taxon>
        <taxon>fabids</taxon>
        <taxon>Fagales</taxon>
        <taxon>Betulaceae</taxon>
        <taxon>Carpinus</taxon>
    </lineage>
</organism>
<accession>A0A660KNP3</accession>
<dbReference type="EMBL" id="CM017324">
    <property type="protein sequence ID" value="KAE8037340.1"/>
    <property type="molecule type" value="Genomic_DNA"/>
</dbReference>
<protein>
    <submittedName>
        <fullName evidence="2">Uncharacterized protein</fullName>
    </submittedName>
</protein>
<sequence>MTIWLLYVLSSSSALQHQNHPSLLEQPPTSKRCGATAARLGPTQHTSSATYVSPLLLPRLPHPTPPSDPPYLLGHREQITTTLSCPCIVCA</sequence>
<dbReference type="Proteomes" id="UP000327013">
    <property type="component" value="Chromosome 4"/>
</dbReference>
<gene>
    <name evidence="2" type="ORF">FH972_009934</name>
</gene>
<feature type="region of interest" description="Disordered" evidence="1">
    <location>
        <begin position="18"/>
        <end position="45"/>
    </location>
</feature>
<dbReference type="AlphaFoldDB" id="A0A660KNP3"/>
<keyword evidence="3" id="KW-1185">Reference proteome</keyword>
<proteinExistence type="predicted"/>
<name>A0A660KNP3_9ROSI</name>